<name>A0ACB7RL41_HYAAI</name>
<proteinExistence type="predicted"/>
<protein>
    <submittedName>
        <fullName evidence="1">Uncharacterized protein</fullName>
    </submittedName>
</protein>
<evidence type="ECO:0000313" key="1">
    <source>
        <dbReference type="EMBL" id="KAH6922511.1"/>
    </source>
</evidence>
<gene>
    <name evidence="1" type="ORF">HPB50_015181</name>
</gene>
<keyword evidence="2" id="KW-1185">Reference proteome</keyword>
<sequence length="439" mass="49157">MAAPAHVAGALVLRAGFKDIVVGSSFRDATIKKGENLHESGHVFDVSERFDTASSVLTAKCVRQACVTQEAYSIAIELDATRNVTQAHCTCRGGISGSCKHAAAVVTYVNKEDTSTKTSVENVWKRPSAKQLGMYNKGVLFSEMYPPKPPYQKLARQPVPTAIIDSNCPLGIMLRQEREIAENLTHLDKVLGRLGQPSNIFGAESIPVEEVSDDFILEVVVTEEERNDIAKQTILQSGCPQWHCARALRISASSKAHRIKIRQADFESLAQQLVTPRSFKSAACAYGISKEPVARKEYESKMGRKVIQVGLVISTLQPWLCCSPDGLIDEEDGIRLLEIKAPYRCESRPVVDHDINVDYLHFNGKKLQLRESHPYYTQVQISMYVVGASRCDFYVYSPKGSKCMEVRRDDSFLEEVVQKLEWFFFRHYFPAALRKKSLC</sequence>
<accession>A0ACB7RL41</accession>
<dbReference type="EMBL" id="CM023489">
    <property type="protein sequence ID" value="KAH6922511.1"/>
    <property type="molecule type" value="Genomic_DNA"/>
</dbReference>
<comment type="caution">
    <text evidence="1">The sequence shown here is derived from an EMBL/GenBank/DDBJ whole genome shotgun (WGS) entry which is preliminary data.</text>
</comment>
<evidence type="ECO:0000313" key="2">
    <source>
        <dbReference type="Proteomes" id="UP000821845"/>
    </source>
</evidence>
<dbReference type="Proteomes" id="UP000821845">
    <property type="component" value="Chromosome 9"/>
</dbReference>
<organism evidence="1 2">
    <name type="scientific">Hyalomma asiaticum</name>
    <name type="common">Tick</name>
    <dbReference type="NCBI Taxonomy" id="266040"/>
    <lineage>
        <taxon>Eukaryota</taxon>
        <taxon>Metazoa</taxon>
        <taxon>Ecdysozoa</taxon>
        <taxon>Arthropoda</taxon>
        <taxon>Chelicerata</taxon>
        <taxon>Arachnida</taxon>
        <taxon>Acari</taxon>
        <taxon>Parasitiformes</taxon>
        <taxon>Ixodida</taxon>
        <taxon>Ixodoidea</taxon>
        <taxon>Ixodidae</taxon>
        <taxon>Hyalomminae</taxon>
        <taxon>Hyalomma</taxon>
    </lineage>
</organism>
<reference evidence="1" key="1">
    <citation type="submission" date="2020-05" db="EMBL/GenBank/DDBJ databases">
        <title>Large-scale comparative analyses of tick genomes elucidate their genetic diversity and vector capacities.</title>
        <authorList>
            <person name="Jia N."/>
            <person name="Wang J."/>
            <person name="Shi W."/>
            <person name="Du L."/>
            <person name="Sun Y."/>
            <person name="Zhan W."/>
            <person name="Jiang J."/>
            <person name="Wang Q."/>
            <person name="Zhang B."/>
            <person name="Ji P."/>
            <person name="Sakyi L.B."/>
            <person name="Cui X."/>
            <person name="Yuan T."/>
            <person name="Jiang B."/>
            <person name="Yang W."/>
            <person name="Lam T.T.-Y."/>
            <person name="Chang Q."/>
            <person name="Ding S."/>
            <person name="Wang X."/>
            <person name="Zhu J."/>
            <person name="Ruan X."/>
            <person name="Zhao L."/>
            <person name="Wei J."/>
            <person name="Que T."/>
            <person name="Du C."/>
            <person name="Cheng J."/>
            <person name="Dai P."/>
            <person name="Han X."/>
            <person name="Huang E."/>
            <person name="Gao Y."/>
            <person name="Liu J."/>
            <person name="Shao H."/>
            <person name="Ye R."/>
            <person name="Li L."/>
            <person name="Wei W."/>
            <person name="Wang X."/>
            <person name="Wang C."/>
            <person name="Yang T."/>
            <person name="Huo Q."/>
            <person name="Li W."/>
            <person name="Guo W."/>
            <person name="Chen H."/>
            <person name="Zhou L."/>
            <person name="Ni X."/>
            <person name="Tian J."/>
            <person name="Zhou Y."/>
            <person name="Sheng Y."/>
            <person name="Liu T."/>
            <person name="Pan Y."/>
            <person name="Xia L."/>
            <person name="Li J."/>
            <person name="Zhao F."/>
            <person name="Cao W."/>
        </authorList>
    </citation>
    <scope>NUCLEOTIDE SEQUENCE</scope>
    <source>
        <strain evidence="1">Hyas-2018</strain>
    </source>
</reference>